<feature type="region of interest" description="Disordered" evidence="2">
    <location>
        <begin position="1"/>
        <end position="37"/>
    </location>
</feature>
<proteinExistence type="predicted"/>
<gene>
    <name evidence="3" type="ORF">CINC_LOCUS6400</name>
</gene>
<protein>
    <submittedName>
        <fullName evidence="3">Uncharacterized protein</fullName>
    </submittedName>
</protein>
<evidence type="ECO:0000313" key="3">
    <source>
        <dbReference type="EMBL" id="CAD0204090.1"/>
    </source>
</evidence>
<evidence type="ECO:0000313" key="4">
    <source>
        <dbReference type="Proteomes" id="UP001154114"/>
    </source>
</evidence>
<keyword evidence="4" id="KW-1185">Reference proteome</keyword>
<sequence>MDFLSNITFRKKQRKSQSPTIKKPELDDSNISTDNSILDGTTSSLPCMMVDENLQLRELKNEIENLKKELAKAQGAIKQLALENSELRSTVSDMNIKYEEAIRKPCPAKQTTQSIPNEAHLPNIQATTTPSAAPPQVKQPKPLCISSSCQEIKEQNTLSIKELNKMCIISSNKNNKILQIAENTVQNFTFCHYIYPNCDVIKLIDNISSKITDFTENDYCVIMIGKEDFVKTINYHNLIAHIRSTLQTLKHTNIIICTPTYRYHGYSVLYNSRVEAFNNMLCNDNDTFKYAIVMDSNLKLSCNHSMFSVNKGTLNNNGMRNIFKNLNILIKKNETNSKQNNLNKVSEDTQNIFFRE</sequence>
<dbReference type="AlphaFoldDB" id="A0A9N8KZB0"/>
<feature type="coiled-coil region" evidence="1">
    <location>
        <begin position="49"/>
        <end position="90"/>
    </location>
</feature>
<organism evidence="3 4">
    <name type="scientific">Chrysodeixis includens</name>
    <name type="common">Soybean looper</name>
    <name type="synonym">Pseudoplusia includens</name>
    <dbReference type="NCBI Taxonomy" id="689277"/>
    <lineage>
        <taxon>Eukaryota</taxon>
        <taxon>Metazoa</taxon>
        <taxon>Ecdysozoa</taxon>
        <taxon>Arthropoda</taxon>
        <taxon>Hexapoda</taxon>
        <taxon>Insecta</taxon>
        <taxon>Pterygota</taxon>
        <taxon>Neoptera</taxon>
        <taxon>Endopterygota</taxon>
        <taxon>Lepidoptera</taxon>
        <taxon>Glossata</taxon>
        <taxon>Ditrysia</taxon>
        <taxon>Noctuoidea</taxon>
        <taxon>Noctuidae</taxon>
        <taxon>Plusiinae</taxon>
        <taxon>Chrysodeixis</taxon>
    </lineage>
</organism>
<name>A0A9N8KZB0_CHRIL</name>
<evidence type="ECO:0000256" key="2">
    <source>
        <dbReference type="SAM" id="MobiDB-lite"/>
    </source>
</evidence>
<dbReference type="Proteomes" id="UP001154114">
    <property type="component" value="Chromosome 20"/>
</dbReference>
<dbReference type="EMBL" id="LR824023">
    <property type="protein sequence ID" value="CAD0204090.1"/>
    <property type="molecule type" value="Genomic_DNA"/>
</dbReference>
<reference evidence="3" key="1">
    <citation type="submission" date="2021-12" db="EMBL/GenBank/DDBJ databases">
        <authorList>
            <person name="King R."/>
        </authorList>
    </citation>
    <scope>NUCLEOTIDE SEQUENCE</scope>
</reference>
<accession>A0A9N8KZB0</accession>
<dbReference type="OrthoDB" id="7490061at2759"/>
<keyword evidence="1" id="KW-0175">Coiled coil</keyword>
<evidence type="ECO:0000256" key="1">
    <source>
        <dbReference type="SAM" id="Coils"/>
    </source>
</evidence>